<keyword evidence="3" id="KW-1185">Reference proteome</keyword>
<gene>
    <name evidence="2" type="ORF">SO802_028981</name>
</gene>
<reference evidence="2 3" key="1">
    <citation type="submission" date="2024-01" db="EMBL/GenBank/DDBJ databases">
        <title>A telomere-to-telomere, gap-free genome of sweet tea (Lithocarpus litseifolius).</title>
        <authorList>
            <person name="Zhou J."/>
        </authorList>
    </citation>
    <scope>NUCLEOTIDE SEQUENCE [LARGE SCALE GENOMIC DNA]</scope>
    <source>
        <strain evidence="2">Zhou-2022a</strain>
        <tissue evidence="2">Leaf</tissue>
    </source>
</reference>
<feature type="region of interest" description="Disordered" evidence="1">
    <location>
        <begin position="1"/>
        <end position="32"/>
    </location>
</feature>
<comment type="caution">
    <text evidence="2">The sequence shown here is derived from an EMBL/GenBank/DDBJ whole genome shotgun (WGS) entry which is preliminary data.</text>
</comment>
<evidence type="ECO:0000256" key="1">
    <source>
        <dbReference type="SAM" id="MobiDB-lite"/>
    </source>
</evidence>
<protein>
    <submittedName>
        <fullName evidence="2">Uncharacterized protein</fullName>
    </submittedName>
</protein>
<feature type="region of interest" description="Disordered" evidence="1">
    <location>
        <begin position="129"/>
        <end position="191"/>
    </location>
</feature>
<accession>A0AAW2BUA1</accession>
<dbReference type="AlphaFoldDB" id="A0AAW2BUA1"/>
<feature type="compositionally biased region" description="Polar residues" evidence="1">
    <location>
        <begin position="1"/>
        <end position="11"/>
    </location>
</feature>
<feature type="compositionally biased region" description="Pro residues" evidence="1">
    <location>
        <begin position="131"/>
        <end position="175"/>
    </location>
</feature>
<dbReference type="Proteomes" id="UP001459277">
    <property type="component" value="Unassembled WGS sequence"/>
</dbReference>
<evidence type="ECO:0000313" key="3">
    <source>
        <dbReference type="Proteomes" id="UP001459277"/>
    </source>
</evidence>
<organism evidence="2 3">
    <name type="scientific">Lithocarpus litseifolius</name>
    <dbReference type="NCBI Taxonomy" id="425828"/>
    <lineage>
        <taxon>Eukaryota</taxon>
        <taxon>Viridiplantae</taxon>
        <taxon>Streptophyta</taxon>
        <taxon>Embryophyta</taxon>
        <taxon>Tracheophyta</taxon>
        <taxon>Spermatophyta</taxon>
        <taxon>Magnoliopsida</taxon>
        <taxon>eudicotyledons</taxon>
        <taxon>Gunneridae</taxon>
        <taxon>Pentapetalae</taxon>
        <taxon>rosids</taxon>
        <taxon>fabids</taxon>
        <taxon>Fagales</taxon>
        <taxon>Fagaceae</taxon>
        <taxon>Lithocarpus</taxon>
    </lineage>
</organism>
<sequence>MEQGEASSTNAKPMAAQVTDVENPSSNELAPTPTLPILPLIAPPSPGLPAPVPPPISLCDPNILVRSPQNPNAFVSLMFPQQPPVTAPPVQPPPPRMPNVPLRMPPPTCLYDPNILAWSPLNGFKFVLLPPLSPSQEDPPPLPPNDDSPPPQEDPPSPPPNEDSPPLQEDPPPPPPKEDSPLLQEDPESKS</sequence>
<proteinExistence type="predicted"/>
<name>A0AAW2BUA1_9ROSI</name>
<evidence type="ECO:0000313" key="2">
    <source>
        <dbReference type="EMBL" id="KAK9988742.1"/>
    </source>
</evidence>
<dbReference type="EMBL" id="JAZDWU010000010">
    <property type="protein sequence ID" value="KAK9988742.1"/>
    <property type="molecule type" value="Genomic_DNA"/>
</dbReference>